<sequence length="166" mass="18534">MTSSTGSTMAASSADLATPAQAVDNMPDDIIDRFVYIYQKLNKDNLQLLPHIYSEQVRFSDPLHKIAGLSSLSEYFHSLYQNVESIDFVIHDVVRDSNRAALKWTMNLVHPKLNSGNVFSVEGVSLLTYSDKVSLHQDYFDLGAMLYEQLPFVGGLIGFVKSRVGK</sequence>
<proteinExistence type="predicted"/>
<dbReference type="SUPFAM" id="SSF54427">
    <property type="entry name" value="NTF2-like"/>
    <property type="match status" value="1"/>
</dbReference>
<dbReference type="RefSeq" id="WP_310470023.1">
    <property type="nucleotide sequence ID" value="NZ_CP136522.1"/>
</dbReference>
<evidence type="ECO:0000259" key="1">
    <source>
        <dbReference type="Pfam" id="PF12680"/>
    </source>
</evidence>
<name>A0ABZ0K021_9GAMM</name>
<keyword evidence="3" id="KW-1185">Reference proteome</keyword>
<organism evidence="2 3">
    <name type="scientific">Shewanella youngdeokensis</name>
    <dbReference type="NCBI Taxonomy" id="2999068"/>
    <lineage>
        <taxon>Bacteria</taxon>
        <taxon>Pseudomonadati</taxon>
        <taxon>Pseudomonadota</taxon>
        <taxon>Gammaproteobacteria</taxon>
        <taxon>Alteromonadales</taxon>
        <taxon>Shewanellaceae</taxon>
        <taxon>Shewanella</taxon>
    </lineage>
</organism>
<evidence type="ECO:0000313" key="2">
    <source>
        <dbReference type="EMBL" id="WOT05761.1"/>
    </source>
</evidence>
<evidence type="ECO:0000313" key="3">
    <source>
        <dbReference type="Proteomes" id="UP001529491"/>
    </source>
</evidence>
<accession>A0ABZ0K021</accession>
<gene>
    <name evidence="2" type="ORF">RGE70_02725</name>
</gene>
<dbReference type="InterPro" id="IPR037401">
    <property type="entry name" value="SnoaL-like"/>
</dbReference>
<dbReference type="EMBL" id="CP136522">
    <property type="protein sequence ID" value="WOT05761.1"/>
    <property type="molecule type" value="Genomic_DNA"/>
</dbReference>
<reference evidence="2 3" key="1">
    <citation type="submission" date="2023-10" db="EMBL/GenBank/DDBJ databases">
        <title>Complete genome sequence of Shewanella sp. DAU334.</title>
        <authorList>
            <person name="Lee Y.-S."/>
            <person name="Jeong H.-R."/>
            <person name="Hwang E.-J."/>
            <person name="Choi Y.-L."/>
            <person name="Kim G.-D."/>
        </authorList>
    </citation>
    <scope>NUCLEOTIDE SEQUENCE [LARGE SCALE GENOMIC DNA]</scope>
    <source>
        <strain evidence="2 3">DAU334</strain>
    </source>
</reference>
<dbReference type="Gene3D" id="3.10.450.50">
    <property type="match status" value="1"/>
</dbReference>
<dbReference type="Proteomes" id="UP001529491">
    <property type="component" value="Chromosome"/>
</dbReference>
<dbReference type="Pfam" id="PF12680">
    <property type="entry name" value="SnoaL_2"/>
    <property type="match status" value="1"/>
</dbReference>
<dbReference type="InterPro" id="IPR032710">
    <property type="entry name" value="NTF2-like_dom_sf"/>
</dbReference>
<feature type="domain" description="SnoaL-like" evidence="1">
    <location>
        <begin position="38"/>
        <end position="131"/>
    </location>
</feature>
<protein>
    <submittedName>
        <fullName evidence="2">Nuclear transport factor 2 family protein</fullName>
    </submittedName>
</protein>